<dbReference type="EMBL" id="MN739696">
    <property type="protein sequence ID" value="QHT21644.1"/>
    <property type="molecule type" value="Genomic_DNA"/>
</dbReference>
<dbReference type="InterPro" id="IPR011009">
    <property type="entry name" value="Kinase-like_dom_sf"/>
</dbReference>
<name>A0A6C0DY14_9ZZZZ</name>
<proteinExistence type="predicted"/>
<dbReference type="InterPro" id="IPR008271">
    <property type="entry name" value="Ser/Thr_kinase_AS"/>
</dbReference>
<dbReference type="PROSITE" id="PS00108">
    <property type="entry name" value="PROTEIN_KINASE_ST"/>
    <property type="match status" value="1"/>
</dbReference>
<dbReference type="SUPFAM" id="SSF56112">
    <property type="entry name" value="Protein kinase-like (PK-like)"/>
    <property type="match status" value="1"/>
</dbReference>
<accession>A0A6C0DY14</accession>
<evidence type="ECO:0008006" key="2">
    <source>
        <dbReference type="Google" id="ProtNLM"/>
    </source>
</evidence>
<dbReference type="GO" id="GO:0004672">
    <property type="term" value="F:protein kinase activity"/>
    <property type="evidence" value="ECO:0007669"/>
    <property type="project" value="InterPro"/>
</dbReference>
<organism evidence="1">
    <name type="scientific">viral metagenome</name>
    <dbReference type="NCBI Taxonomy" id="1070528"/>
    <lineage>
        <taxon>unclassified sequences</taxon>
        <taxon>metagenomes</taxon>
        <taxon>organismal metagenomes</taxon>
    </lineage>
</organism>
<dbReference type="AlphaFoldDB" id="A0A6C0DY14"/>
<sequence>MGNKSTKEKYMFKNLDEIIKVIYTYSKNVFENKEINNDMLEFIINNFVKKEYTYDRHKITNDINIFINLFKNNFTKTLNIDDYDYNNKLDDGSYGVIFNYGKYRVIKIIQNEKKYIKLNINNSVCVYQCIYPWMYEFCSYTVVMSILNYIDEITKSKYSKMFSQIYEPFIHTIDEQTIVIGYIMRKYEITLNDEIKQINSMTDLSNGTSHIIDTLLNLRHLNYLRQLNIFITHRDMKTTNIMIHNGDILFIDFSFLSMKIKCKNKEEMEMSKNIGNLVATNEKYYDVIMFIASLLKYNVKYLKLLGEFINMDVEEQLKNILLMNNTALLNAFTIYNIYAFSTKYNSLIDDKLGSKEFNINLFSKIIELIKKIYGAINCIAYIEDKNFGKIKLKF</sequence>
<evidence type="ECO:0000313" key="1">
    <source>
        <dbReference type="EMBL" id="QHT21644.1"/>
    </source>
</evidence>
<protein>
    <recommendedName>
        <fullName evidence="2">Protein kinase domain-containing protein</fullName>
    </recommendedName>
</protein>
<dbReference type="Gene3D" id="1.10.510.10">
    <property type="entry name" value="Transferase(Phosphotransferase) domain 1"/>
    <property type="match status" value="1"/>
</dbReference>
<reference evidence="1" key="1">
    <citation type="journal article" date="2020" name="Nature">
        <title>Giant virus diversity and host interactions through global metagenomics.</title>
        <authorList>
            <person name="Schulz F."/>
            <person name="Roux S."/>
            <person name="Paez-Espino D."/>
            <person name="Jungbluth S."/>
            <person name="Walsh D.A."/>
            <person name="Denef V.J."/>
            <person name="McMahon K.D."/>
            <person name="Konstantinidis K.T."/>
            <person name="Eloe-Fadrosh E.A."/>
            <person name="Kyrpides N.C."/>
            <person name="Woyke T."/>
        </authorList>
    </citation>
    <scope>NUCLEOTIDE SEQUENCE</scope>
    <source>
        <strain evidence="1">GVMAG-M-3300023179-103</strain>
    </source>
</reference>